<dbReference type="InterPro" id="IPR007360">
    <property type="entry name" value="SirB"/>
</dbReference>
<gene>
    <name evidence="2" type="ORF">CVP04_10230</name>
</gene>
<dbReference type="RefSeq" id="WP_100297412.1">
    <property type="nucleotide sequence ID" value="NZ_PHGZ01000025.1"/>
</dbReference>
<accession>A0A2M8RTL5</accession>
<keyword evidence="1" id="KW-0812">Transmembrane</keyword>
<dbReference type="OrthoDB" id="5588650at2"/>
<dbReference type="PANTHER" id="PTHR39594">
    <property type="entry name" value="PROTEIN YCHQ"/>
    <property type="match status" value="1"/>
</dbReference>
<sequence>MILSLLYLHIACAFISLALLITRGTMQFHGKNWRAIKLLKILPHLSDTLLIVSGIAVLFSVGFGFPWWIIAKLVLLACYAIWASEYFHKDVKEPKVQKLLLACGALIGAILLGYFH</sequence>
<evidence type="ECO:0000313" key="2">
    <source>
        <dbReference type="EMBL" id="PJG82230.1"/>
    </source>
</evidence>
<evidence type="ECO:0000256" key="1">
    <source>
        <dbReference type="SAM" id="Phobius"/>
    </source>
</evidence>
<dbReference type="PANTHER" id="PTHR39594:SF1">
    <property type="entry name" value="PROTEIN YCHQ"/>
    <property type="match status" value="1"/>
</dbReference>
<protein>
    <recommendedName>
        <fullName evidence="4">Invasion protein expression up-regulator SirB</fullName>
    </recommendedName>
</protein>
<comment type="caution">
    <text evidence="2">The sequence shown here is derived from an EMBL/GenBank/DDBJ whole genome shotgun (WGS) entry which is preliminary data.</text>
</comment>
<dbReference type="EMBL" id="PHGZ01000025">
    <property type="protein sequence ID" value="PJG82230.1"/>
    <property type="molecule type" value="Genomic_DNA"/>
</dbReference>
<evidence type="ECO:0000313" key="3">
    <source>
        <dbReference type="Proteomes" id="UP000230282"/>
    </source>
</evidence>
<dbReference type="Pfam" id="PF04247">
    <property type="entry name" value="SirB"/>
    <property type="match status" value="1"/>
</dbReference>
<dbReference type="Proteomes" id="UP000230282">
    <property type="component" value="Unassembled WGS sequence"/>
</dbReference>
<keyword evidence="1" id="KW-1133">Transmembrane helix</keyword>
<organism evidence="2 3">
    <name type="scientific">Caviibacterium pharyngocola</name>
    <dbReference type="NCBI Taxonomy" id="28159"/>
    <lineage>
        <taxon>Bacteria</taxon>
        <taxon>Pseudomonadati</taxon>
        <taxon>Pseudomonadota</taxon>
        <taxon>Gammaproteobacteria</taxon>
        <taxon>Pasteurellales</taxon>
        <taxon>Pasteurellaceae</taxon>
        <taxon>Caviibacterium</taxon>
    </lineage>
</organism>
<dbReference type="PIRSF" id="PIRSF005610">
    <property type="entry name" value="SirB"/>
    <property type="match status" value="1"/>
</dbReference>
<feature type="transmembrane region" description="Helical" evidence="1">
    <location>
        <begin position="38"/>
        <end position="59"/>
    </location>
</feature>
<feature type="transmembrane region" description="Helical" evidence="1">
    <location>
        <begin position="99"/>
        <end position="115"/>
    </location>
</feature>
<feature type="transmembrane region" description="Helical" evidence="1">
    <location>
        <begin position="6"/>
        <end position="26"/>
    </location>
</feature>
<reference evidence="2 3" key="1">
    <citation type="submission" date="2017-11" db="EMBL/GenBank/DDBJ databases">
        <title>Reclassification of Bisgaard taxon 5 as Caviibacterium pharyngocola gen. nov., sp. nov.</title>
        <authorList>
            <person name="Christensen H."/>
        </authorList>
    </citation>
    <scope>NUCLEOTIDE SEQUENCE [LARGE SCALE GENOMIC DNA]</scope>
    <source>
        <strain evidence="2 3">7_3</strain>
    </source>
</reference>
<keyword evidence="1" id="KW-0472">Membrane</keyword>
<name>A0A2M8RTL5_9PAST</name>
<proteinExistence type="predicted"/>
<dbReference type="AlphaFoldDB" id="A0A2M8RTL5"/>
<evidence type="ECO:0008006" key="4">
    <source>
        <dbReference type="Google" id="ProtNLM"/>
    </source>
</evidence>
<dbReference type="GO" id="GO:0005886">
    <property type="term" value="C:plasma membrane"/>
    <property type="evidence" value="ECO:0007669"/>
    <property type="project" value="TreeGrafter"/>
</dbReference>
<keyword evidence="3" id="KW-1185">Reference proteome</keyword>